<dbReference type="Pfam" id="PF20167">
    <property type="entry name" value="Transposase_32"/>
    <property type="match status" value="1"/>
</dbReference>
<feature type="non-terminal residue" evidence="4">
    <location>
        <position position="1"/>
    </location>
</feature>
<evidence type="ECO:0000313" key="5">
    <source>
        <dbReference type="Proteomes" id="UP001341840"/>
    </source>
</evidence>
<name>A0ABU6QVU5_9FABA</name>
<feature type="coiled-coil region" evidence="1">
    <location>
        <begin position="390"/>
        <end position="417"/>
    </location>
</feature>
<dbReference type="EMBL" id="JASCZI010001979">
    <property type="protein sequence ID" value="MED6115708.1"/>
    <property type="molecule type" value="Genomic_DNA"/>
</dbReference>
<proteinExistence type="predicted"/>
<evidence type="ECO:0000256" key="1">
    <source>
        <dbReference type="SAM" id="Coils"/>
    </source>
</evidence>
<sequence length="493" mass="57821">SQFHQDLFQQYIHKKGETPEKHFELQEGQYPELLEQIGMRGWRRLSKPRTKISKKRNRENRTGFLKLCAIAQIRGEDYPYISYVRGVPVDFSAAKIREVLKICFLTPGAKTNFKTRQMEDQRLDEVIRDICVPGARWKMSSSQPDQPIQLKRQDLTPLARGWGHDVRIEELIAYNIAIIAEAAQGRSKLSFSSTIFRLCKEAGVSMVEFRGTEYIPVARPITAKVTTTTRGRINNNNPPQDQNMEEEEEQWQYNDNDVENEFINHEEHEHQEGDFEEAYQEQHQEQHQGFQQQGFQQLQDQQQQYFQQMNEQFSNMQVQQMQFFENMQKTQAQYLKELKGLKTKQNEMHTQQNNFYHQIRKEQGDLAKEIEEIKKFQVNQTLMGFRSGPLDKMEERIHETRNEIIEMRGQIKEWTKNASTRESYCCWAHQQANPNLVLIPACEIAKFVHDNVAKNRNIFHGALKNYEQGGPSNHAQPPPNPADTPMEEANKES</sequence>
<dbReference type="Proteomes" id="UP001341840">
    <property type="component" value="Unassembled WGS sequence"/>
</dbReference>
<accession>A0ABU6QVU5</accession>
<organism evidence="4 5">
    <name type="scientific">Stylosanthes scabra</name>
    <dbReference type="NCBI Taxonomy" id="79078"/>
    <lineage>
        <taxon>Eukaryota</taxon>
        <taxon>Viridiplantae</taxon>
        <taxon>Streptophyta</taxon>
        <taxon>Embryophyta</taxon>
        <taxon>Tracheophyta</taxon>
        <taxon>Spermatophyta</taxon>
        <taxon>Magnoliopsida</taxon>
        <taxon>eudicotyledons</taxon>
        <taxon>Gunneridae</taxon>
        <taxon>Pentapetalae</taxon>
        <taxon>rosids</taxon>
        <taxon>fabids</taxon>
        <taxon>Fabales</taxon>
        <taxon>Fabaceae</taxon>
        <taxon>Papilionoideae</taxon>
        <taxon>50 kb inversion clade</taxon>
        <taxon>dalbergioids sensu lato</taxon>
        <taxon>Dalbergieae</taxon>
        <taxon>Pterocarpus clade</taxon>
        <taxon>Stylosanthes</taxon>
    </lineage>
</organism>
<protein>
    <recommendedName>
        <fullName evidence="3">Putative plant transposon protein domain-containing protein</fullName>
    </recommendedName>
</protein>
<evidence type="ECO:0000259" key="3">
    <source>
        <dbReference type="Pfam" id="PF20167"/>
    </source>
</evidence>
<comment type="caution">
    <text evidence="4">The sequence shown here is derived from an EMBL/GenBank/DDBJ whole genome shotgun (WGS) entry which is preliminary data.</text>
</comment>
<gene>
    <name evidence="4" type="ORF">PIB30_093263</name>
</gene>
<evidence type="ECO:0000256" key="2">
    <source>
        <dbReference type="SAM" id="MobiDB-lite"/>
    </source>
</evidence>
<keyword evidence="1" id="KW-0175">Coiled coil</keyword>
<reference evidence="4 5" key="1">
    <citation type="journal article" date="2023" name="Plants (Basel)">
        <title>Bridging the Gap: Combining Genomics and Transcriptomics Approaches to Understand Stylosanthes scabra, an Orphan Legume from the Brazilian Caatinga.</title>
        <authorList>
            <person name="Ferreira-Neto J.R.C."/>
            <person name="da Silva M.D."/>
            <person name="Binneck E."/>
            <person name="de Melo N.F."/>
            <person name="da Silva R.H."/>
            <person name="de Melo A.L.T.M."/>
            <person name="Pandolfi V."/>
            <person name="Bustamante F.O."/>
            <person name="Brasileiro-Vidal A.C."/>
            <person name="Benko-Iseppon A.M."/>
        </authorList>
    </citation>
    <scope>NUCLEOTIDE SEQUENCE [LARGE SCALE GENOMIC DNA]</scope>
    <source>
        <tissue evidence="4">Leaves</tissue>
    </source>
</reference>
<feature type="region of interest" description="Disordered" evidence="2">
    <location>
        <begin position="464"/>
        <end position="493"/>
    </location>
</feature>
<keyword evidence="5" id="KW-1185">Reference proteome</keyword>
<feature type="domain" description="Putative plant transposon protein" evidence="3">
    <location>
        <begin position="70"/>
        <end position="204"/>
    </location>
</feature>
<dbReference type="InterPro" id="IPR046796">
    <property type="entry name" value="Transposase_32_dom"/>
</dbReference>
<evidence type="ECO:0000313" key="4">
    <source>
        <dbReference type="EMBL" id="MED6115708.1"/>
    </source>
</evidence>